<dbReference type="PANTHER" id="PTHR34975">
    <property type="entry name" value="SPORE GERMINATION PROTEIN A2"/>
    <property type="match status" value="1"/>
</dbReference>
<feature type="transmembrane region" description="Helical" evidence="8">
    <location>
        <begin position="217"/>
        <end position="242"/>
    </location>
</feature>
<comment type="subcellular location">
    <subcellularLocation>
        <location evidence="1">Membrane</location>
        <topology evidence="1">Multi-pass membrane protein</topology>
    </subcellularLocation>
</comment>
<keyword evidence="4" id="KW-0309">Germination</keyword>
<evidence type="ECO:0000256" key="8">
    <source>
        <dbReference type="SAM" id="Phobius"/>
    </source>
</evidence>
<sequence>MTTDQISPRQLMIIVILYAIGTAILVIPASVAADAKQDAWMPQIVSIAMGIVLVWLYVFISKKFPQCSIYEINDKVFGKWLGKFITLSLALLTLIFSSQVVFYVGHFMATQIMPETPIQSIHIIFMLIVIMGAKLGIVVMLRTAEIFFPWIVLLFILFMVINIPNMELNNLLPIGEITPLPVVRSAVRITSYTYISLFITIGPIIHQVTSMQRAKKAYLIGVIVSGIMMLLLIVSSVLVLGADNTAMQVYPSYALAQRINIANFLQRIEVIAAFLWLVSIYFKLSMFFYTTIRGIAHVFHFRDYKMLCFPLGLIVTVLSLVVYPNTSYEEKWDSLTFIPLALLIGIIYPLLIVLIGWMRKSSLRR</sequence>
<keyword evidence="3" id="KW-0813">Transport</keyword>
<accession>A0ABT4GPA8</accession>
<feature type="transmembrane region" description="Helical" evidence="8">
    <location>
        <begin position="39"/>
        <end position="60"/>
    </location>
</feature>
<reference evidence="9 10" key="1">
    <citation type="submission" date="2022-05" db="EMBL/GenBank/DDBJ databases">
        <title>Genome Sequencing of Bee-Associated Microbes.</title>
        <authorList>
            <person name="Dunlap C."/>
        </authorList>
    </citation>
    <scope>NUCLEOTIDE SEQUENCE [LARGE SCALE GENOMIC DNA]</scope>
    <source>
        <strain evidence="9 10">NRRL B-14421</strain>
    </source>
</reference>
<feature type="transmembrane region" description="Helical" evidence="8">
    <location>
        <begin position="186"/>
        <end position="205"/>
    </location>
</feature>
<keyword evidence="5 8" id="KW-0812">Transmembrane</keyword>
<keyword evidence="10" id="KW-1185">Reference proteome</keyword>
<feature type="transmembrane region" description="Helical" evidence="8">
    <location>
        <begin position="147"/>
        <end position="166"/>
    </location>
</feature>
<feature type="transmembrane region" description="Helical" evidence="8">
    <location>
        <begin position="304"/>
        <end position="323"/>
    </location>
</feature>
<comment type="similarity">
    <text evidence="2">Belongs to the amino acid-polyamine-organocation (APC) superfamily. Spore germination protein (SGP) (TC 2.A.3.9) family.</text>
</comment>
<feature type="transmembrane region" description="Helical" evidence="8">
    <location>
        <begin position="80"/>
        <end position="101"/>
    </location>
</feature>
<evidence type="ECO:0000256" key="7">
    <source>
        <dbReference type="ARBA" id="ARBA00023136"/>
    </source>
</evidence>
<proteinExistence type="inferred from homology"/>
<comment type="caution">
    <text evidence="9">The sequence shown here is derived from an EMBL/GenBank/DDBJ whole genome shotgun (WGS) entry which is preliminary data.</text>
</comment>
<feature type="transmembrane region" description="Helical" evidence="8">
    <location>
        <begin position="12"/>
        <end position="33"/>
    </location>
</feature>
<dbReference type="Pfam" id="PF03845">
    <property type="entry name" value="Spore_permease"/>
    <property type="match status" value="1"/>
</dbReference>
<evidence type="ECO:0000256" key="4">
    <source>
        <dbReference type="ARBA" id="ARBA00022544"/>
    </source>
</evidence>
<evidence type="ECO:0000256" key="6">
    <source>
        <dbReference type="ARBA" id="ARBA00022989"/>
    </source>
</evidence>
<dbReference type="RefSeq" id="WP_268618413.1">
    <property type="nucleotide sequence ID" value="NZ_JAMDMX010000170.1"/>
</dbReference>
<keyword evidence="7 8" id="KW-0472">Membrane</keyword>
<dbReference type="PANTHER" id="PTHR34975:SF2">
    <property type="entry name" value="SPORE GERMINATION PROTEIN A2"/>
    <property type="match status" value="1"/>
</dbReference>
<organism evidence="9 10">
    <name type="scientific">Paenibacillus alginolyticus</name>
    <dbReference type="NCBI Taxonomy" id="59839"/>
    <lineage>
        <taxon>Bacteria</taxon>
        <taxon>Bacillati</taxon>
        <taxon>Bacillota</taxon>
        <taxon>Bacilli</taxon>
        <taxon>Bacillales</taxon>
        <taxon>Paenibacillaceae</taxon>
        <taxon>Paenibacillus</taxon>
    </lineage>
</organism>
<dbReference type="Proteomes" id="UP001527099">
    <property type="component" value="Unassembled WGS sequence"/>
</dbReference>
<evidence type="ECO:0000313" key="9">
    <source>
        <dbReference type="EMBL" id="MCY9697839.1"/>
    </source>
</evidence>
<feature type="transmembrane region" description="Helical" evidence="8">
    <location>
        <begin position="335"/>
        <end position="357"/>
    </location>
</feature>
<evidence type="ECO:0000256" key="3">
    <source>
        <dbReference type="ARBA" id="ARBA00022448"/>
    </source>
</evidence>
<name>A0ABT4GPA8_9BACL</name>
<dbReference type="NCBIfam" id="TIGR00912">
    <property type="entry name" value="2A0309"/>
    <property type="match status" value="1"/>
</dbReference>
<evidence type="ECO:0000256" key="2">
    <source>
        <dbReference type="ARBA" id="ARBA00007998"/>
    </source>
</evidence>
<keyword evidence="6 8" id="KW-1133">Transmembrane helix</keyword>
<dbReference type="EMBL" id="JAMDMX010000170">
    <property type="protein sequence ID" value="MCY9697839.1"/>
    <property type="molecule type" value="Genomic_DNA"/>
</dbReference>
<protein>
    <submittedName>
        <fullName evidence="9">Endospore germination permease</fullName>
    </submittedName>
</protein>
<dbReference type="InterPro" id="IPR004761">
    <property type="entry name" value="Spore_GerAB"/>
</dbReference>
<gene>
    <name evidence="9" type="ORF">M5X19_34030</name>
</gene>
<evidence type="ECO:0000256" key="1">
    <source>
        <dbReference type="ARBA" id="ARBA00004141"/>
    </source>
</evidence>
<evidence type="ECO:0000313" key="10">
    <source>
        <dbReference type="Proteomes" id="UP001527099"/>
    </source>
</evidence>
<feature type="transmembrane region" description="Helical" evidence="8">
    <location>
        <begin position="121"/>
        <end position="140"/>
    </location>
</feature>
<feature type="transmembrane region" description="Helical" evidence="8">
    <location>
        <begin position="270"/>
        <end position="292"/>
    </location>
</feature>
<evidence type="ECO:0000256" key="5">
    <source>
        <dbReference type="ARBA" id="ARBA00022692"/>
    </source>
</evidence>